<dbReference type="AlphaFoldDB" id="A0A517NBX1"/>
<dbReference type="InterPro" id="IPR002123">
    <property type="entry name" value="Plipid/glycerol_acylTrfase"/>
</dbReference>
<sequence>MPDPSSRDADEKSNANACAVPKIQKWFQDGFHRFLKPFLRRHFHAVGIDRHTLDQSGLRDDEPLLVYGNHPSWWDPLVAHFLNRNLFPTRQFYAPIDASALQQYQVFAKLGFYGVEMNSVSGTSDFLKQSRAILESPGTAIWMTPEGRFADVRDHHAPLMPGLAHLCSRRNSGWVFPLALEYVFWDDRLPVCLARLGVPINIADFPNLEKSQWNTMLSDRLRTAQTDLAADAIARCSDPFDNLLIGRAGAGASYDWFRWVRSKMTGKEFRPQHGDQFQ</sequence>
<evidence type="ECO:0000259" key="1">
    <source>
        <dbReference type="Pfam" id="PF01553"/>
    </source>
</evidence>
<name>A0A517NBX1_9BACT</name>
<dbReference type="Proteomes" id="UP000318538">
    <property type="component" value="Chromosome"/>
</dbReference>
<reference evidence="2 3" key="1">
    <citation type="submission" date="2019-02" db="EMBL/GenBank/DDBJ databases">
        <title>Deep-cultivation of Planctomycetes and their phenomic and genomic characterization uncovers novel biology.</title>
        <authorList>
            <person name="Wiegand S."/>
            <person name="Jogler M."/>
            <person name="Boedeker C."/>
            <person name="Pinto D."/>
            <person name="Vollmers J."/>
            <person name="Rivas-Marin E."/>
            <person name="Kohn T."/>
            <person name="Peeters S.H."/>
            <person name="Heuer A."/>
            <person name="Rast P."/>
            <person name="Oberbeckmann S."/>
            <person name="Bunk B."/>
            <person name="Jeske O."/>
            <person name="Meyerdierks A."/>
            <person name="Storesund J.E."/>
            <person name="Kallscheuer N."/>
            <person name="Luecker S."/>
            <person name="Lage O.M."/>
            <person name="Pohl T."/>
            <person name="Merkel B.J."/>
            <person name="Hornburger P."/>
            <person name="Mueller R.-W."/>
            <person name="Bruemmer F."/>
            <person name="Labrenz M."/>
            <person name="Spormann A.M."/>
            <person name="Op den Camp H."/>
            <person name="Overmann J."/>
            <person name="Amann R."/>
            <person name="Jetten M.S.M."/>
            <person name="Mascher T."/>
            <person name="Medema M.H."/>
            <person name="Devos D.P."/>
            <person name="Kaster A.-K."/>
            <person name="Ovreas L."/>
            <person name="Rohde M."/>
            <person name="Galperin M.Y."/>
            <person name="Jogler C."/>
        </authorList>
    </citation>
    <scope>NUCLEOTIDE SEQUENCE [LARGE SCALE GENOMIC DNA]</scope>
    <source>
        <strain evidence="2 3">K22_7</strain>
    </source>
</reference>
<evidence type="ECO:0000313" key="2">
    <source>
        <dbReference type="EMBL" id="QDT04633.1"/>
    </source>
</evidence>
<protein>
    <recommendedName>
        <fullName evidence="1">Phospholipid/glycerol acyltransferase domain-containing protein</fullName>
    </recommendedName>
</protein>
<dbReference type="KEGG" id="rlc:K227x_30260"/>
<dbReference type="GO" id="GO:0016746">
    <property type="term" value="F:acyltransferase activity"/>
    <property type="evidence" value="ECO:0007669"/>
    <property type="project" value="InterPro"/>
</dbReference>
<proteinExistence type="predicted"/>
<organism evidence="2 3">
    <name type="scientific">Rubripirellula lacrimiformis</name>
    <dbReference type="NCBI Taxonomy" id="1930273"/>
    <lineage>
        <taxon>Bacteria</taxon>
        <taxon>Pseudomonadati</taxon>
        <taxon>Planctomycetota</taxon>
        <taxon>Planctomycetia</taxon>
        <taxon>Pirellulales</taxon>
        <taxon>Pirellulaceae</taxon>
        <taxon>Rubripirellula</taxon>
    </lineage>
</organism>
<dbReference type="OrthoDB" id="152799at2"/>
<dbReference type="EMBL" id="CP036525">
    <property type="protein sequence ID" value="QDT04633.1"/>
    <property type="molecule type" value="Genomic_DNA"/>
</dbReference>
<dbReference type="RefSeq" id="WP_145170352.1">
    <property type="nucleotide sequence ID" value="NZ_CP036525.1"/>
</dbReference>
<dbReference type="Pfam" id="PF01553">
    <property type="entry name" value="Acyltransferase"/>
    <property type="match status" value="1"/>
</dbReference>
<dbReference type="CDD" id="cd06551">
    <property type="entry name" value="LPLAT"/>
    <property type="match status" value="1"/>
</dbReference>
<gene>
    <name evidence="2" type="ORF">K227x_30260</name>
</gene>
<keyword evidence="3" id="KW-1185">Reference proteome</keyword>
<feature type="domain" description="Phospholipid/glycerol acyltransferase" evidence="1">
    <location>
        <begin position="58"/>
        <end position="168"/>
    </location>
</feature>
<evidence type="ECO:0000313" key="3">
    <source>
        <dbReference type="Proteomes" id="UP000318538"/>
    </source>
</evidence>
<accession>A0A517NBX1</accession>